<name>A0A8T2MZU6_9TELE</name>
<evidence type="ECO:0000313" key="3">
    <source>
        <dbReference type="EMBL" id="KAG9331631.1"/>
    </source>
</evidence>
<sequence length="219" mass="23544">MACSYPHLWAGPSRLLLVANWLWGLRGATERQSEGESERAVCVLCGEAQALAAVLEAGLAVKDLDSETCHLPFDVIISGHCALNNRQDVIAWPVQCAVGRQRRSLIVRLGQRFSVRTRPESERVVTEPDPNLTGFLLFMSEPDPNLMQLIPTLPSSPSLGSDRTITMRMAHKCSQVKVSSGVSHGGSRVGARNTGGCGVSHSPAPEPPTQVQNGGLDRA</sequence>
<dbReference type="Proteomes" id="UP000824540">
    <property type="component" value="Unassembled WGS sequence"/>
</dbReference>
<keyword evidence="4" id="KW-1185">Reference proteome</keyword>
<feature type="region of interest" description="Disordered" evidence="1">
    <location>
        <begin position="176"/>
        <end position="219"/>
    </location>
</feature>
<feature type="chain" id="PRO_5035874257" evidence="2">
    <location>
        <begin position="28"/>
        <end position="219"/>
    </location>
</feature>
<dbReference type="AlphaFoldDB" id="A0A8T2MZU6"/>
<comment type="caution">
    <text evidence="3">The sequence shown here is derived from an EMBL/GenBank/DDBJ whole genome shotgun (WGS) entry which is preliminary data.</text>
</comment>
<evidence type="ECO:0000256" key="2">
    <source>
        <dbReference type="SAM" id="SignalP"/>
    </source>
</evidence>
<proteinExistence type="predicted"/>
<evidence type="ECO:0000256" key="1">
    <source>
        <dbReference type="SAM" id="MobiDB-lite"/>
    </source>
</evidence>
<gene>
    <name evidence="3" type="ORF">JZ751_018624</name>
</gene>
<protein>
    <submittedName>
        <fullName evidence="3">Uncharacterized protein</fullName>
    </submittedName>
</protein>
<dbReference type="EMBL" id="JAFBMS010000313">
    <property type="protein sequence ID" value="KAG9331631.1"/>
    <property type="molecule type" value="Genomic_DNA"/>
</dbReference>
<accession>A0A8T2MZU6</accession>
<feature type="compositionally biased region" description="Gly residues" evidence="1">
    <location>
        <begin position="183"/>
        <end position="198"/>
    </location>
</feature>
<feature type="signal peptide" evidence="2">
    <location>
        <begin position="1"/>
        <end position="27"/>
    </location>
</feature>
<evidence type="ECO:0000313" key="4">
    <source>
        <dbReference type="Proteomes" id="UP000824540"/>
    </source>
</evidence>
<reference evidence="3" key="1">
    <citation type="thesis" date="2021" institute="BYU ScholarsArchive" country="Provo, UT, USA">
        <title>Applications of and Algorithms for Genome Assembly and Genomic Analyses with an Emphasis on Marine Teleosts.</title>
        <authorList>
            <person name="Pickett B.D."/>
        </authorList>
    </citation>
    <scope>NUCLEOTIDE SEQUENCE</scope>
    <source>
        <strain evidence="3">HI-2016</strain>
    </source>
</reference>
<organism evidence="3 4">
    <name type="scientific">Albula glossodonta</name>
    <name type="common">roundjaw bonefish</name>
    <dbReference type="NCBI Taxonomy" id="121402"/>
    <lineage>
        <taxon>Eukaryota</taxon>
        <taxon>Metazoa</taxon>
        <taxon>Chordata</taxon>
        <taxon>Craniata</taxon>
        <taxon>Vertebrata</taxon>
        <taxon>Euteleostomi</taxon>
        <taxon>Actinopterygii</taxon>
        <taxon>Neopterygii</taxon>
        <taxon>Teleostei</taxon>
        <taxon>Albuliformes</taxon>
        <taxon>Albulidae</taxon>
        <taxon>Albula</taxon>
    </lineage>
</organism>
<keyword evidence="2" id="KW-0732">Signal</keyword>